<feature type="transmembrane region" description="Helical" evidence="14">
    <location>
        <begin position="73"/>
        <end position="92"/>
    </location>
</feature>
<evidence type="ECO:0000313" key="16">
    <source>
        <dbReference type="Proteomes" id="UP000034778"/>
    </source>
</evidence>
<evidence type="ECO:0000256" key="13">
    <source>
        <dbReference type="ARBA" id="ARBA00047594"/>
    </source>
</evidence>
<dbReference type="GO" id="GO:0071555">
    <property type="term" value="P:cell wall organization"/>
    <property type="evidence" value="ECO:0007669"/>
    <property type="project" value="UniProtKB-KW"/>
</dbReference>
<proteinExistence type="inferred from homology"/>
<keyword evidence="5 14" id="KW-1003">Cell membrane</keyword>
<accession>A0A0G0A1G9</accession>
<evidence type="ECO:0000256" key="8">
    <source>
        <dbReference type="ARBA" id="ARBA00022989"/>
    </source>
</evidence>
<dbReference type="PANTHER" id="PTHR30622:SF3">
    <property type="entry name" value="UNDECAPRENYL-DIPHOSPHATASE"/>
    <property type="match status" value="1"/>
</dbReference>
<feature type="transmembrane region" description="Helical" evidence="14">
    <location>
        <begin position="234"/>
        <end position="253"/>
    </location>
</feature>
<evidence type="ECO:0000256" key="6">
    <source>
        <dbReference type="ARBA" id="ARBA00022692"/>
    </source>
</evidence>
<keyword evidence="8 14" id="KW-1133">Transmembrane helix</keyword>
<comment type="miscellaneous">
    <text evidence="14">Bacitracin is thought to be involved in the inhibition of peptidoglycan synthesis by sequestering undecaprenyl diphosphate, thereby reducing the pool of lipid carrier available.</text>
</comment>
<evidence type="ECO:0000256" key="5">
    <source>
        <dbReference type="ARBA" id="ARBA00022475"/>
    </source>
</evidence>
<dbReference type="GO" id="GO:0046677">
    <property type="term" value="P:response to antibiotic"/>
    <property type="evidence" value="ECO:0007669"/>
    <property type="project" value="UniProtKB-UniRule"/>
</dbReference>
<dbReference type="GO" id="GO:0009252">
    <property type="term" value="P:peptidoglycan biosynthetic process"/>
    <property type="evidence" value="ECO:0007669"/>
    <property type="project" value="UniProtKB-KW"/>
</dbReference>
<dbReference type="GO" id="GO:0050380">
    <property type="term" value="F:undecaprenyl-diphosphatase activity"/>
    <property type="evidence" value="ECO:0007669"/>
    <property type="project" value="UniProtKB-UniRule"/>
</dbReference>
<evidence type="ECO:0000256" key="10">
    <source>
        <dbReference type="ARBA" id="ARBA00023251"/>
    </source>
</evidence>
<dbReference type="GO" id="GO:0008360">
    <property type="term" value="P:regulation of cell shape"/>
    <property type="evidence" value="ECO:0007669"/>
    <property type="project" value="UniProtKB-KW"/>
</dbReference>
<dbReference type="HAMAP" id="MF_01006">
    <property type="entry name" value="Undec_diphosphatase"/>
    <property type="match status" value="1"/>
</dbReference>
<evidence type="ECO:0000256" key="12">
    <source>
        <dbReference type="ARBA" id="ARBA00032932"/>
    </source>
</evidence>
<dbReference type="EMBL" id="LBOW01000004">
    <property type="protein sequence ID" value="KKP44996.1"/>
    <property type="molecule type" value="Genomic_DNA"/>
</dbReference>
<sequence length="254" mass="28934">MNLFQTLLLSIVEGTTEFLPISSTGHLILVANLFKIPQTEFVKSFEIIIQLGAILAVVAIYFRKIITNLDAKLWKNIIVAFLPSAIFGLIFYKYIKLYLIGNSTVVIWSLLIGGVAMLLFERFHKFSSIRYTLSPIRYLVIGLFQVLSMIPGVSRAFATIFGGMVVGLNRKEAVEFSFFLAIPTMFGATVLDIYKTKIWLNPTPDVGLLIIGFFASFLTAYFVIKWFIKFVESHNFTIFGWYRIILALIFLFYL</sequence>
<feature type="transmembrane region" description="Helical" evidence="14">
    <location>
        <begin position="140"/>
        <end position="164"/>
    </location>
</feature>
<evidence type="ECO:0000256" key="1">
    <source>
        <dbReference type="ARBA" id="ARBA00004651"/>
    </source>
</evidence>
<dbReference type="STRING" id="1618566.UR35_C0004G0028"/>
<evidence type="ECO:0000256" key="3">
    <source>
        <dbReference type="ARBA" id="ARBA00012374"/>
    </source>
</evidence>
<gene>
    <name evidence="14" type="primary">uppP</name>
    <name evidence="15" type="ORF">UR35_C0004G0028</name>
</gene>
<dbReference type="PATRIC" id="fig|1618566.3.peg.463"/>
<dbReference type="InterPro" id="IPR003824">
    <property type="entry name" value="UppP"/>
</dbReference>
<keyword evidence="14" id="KW-0961">Cell wall biogenesis/degradation</keyword>
<evidence type="ECO:0000256" key="11">
    <source>
        <dbReference type="ARBA" id="ARBA00032707"/>
    </source>
</evidence>
<evidence type="ECO:0000313" key="15">
    <source>
        <dbReference type="EMBL" id="KKP44996.1"/>
    </source>
</evidence>
<dbReference type="AlphaFoldDB" id="A0A0G0A1G9"/>
<feature type="transmembrane region" description="Helical" evidence="14">
    <location>
        <begin position="206"/>
        <end position="228"/>
    </location>
</feature>
<keyword evidence="9 14" id="KW-0472">Membrane</keyword>
<keyword evidence="6 14" id="KW-0812">Transmembrane</keyword>
<evidence type="ECO:0000256" key="2">
    <source>
        <dbReference type="ARBA" id="ARBA00010621"/>
    </source>
</evidence>
<dbReference type="EC" id="3.6.1.27" evidence="3 14"/>
<evidence type="ECO:0000256" key="4">
    <source>
        <dbReference type="ARBA" id="ARBA00021581"/>
    </source>
</evidence>
<evidence type="ECO:0000256" key="9">
    <source>
        <dbReference type="ARBA" id="ARBA00023136"/>
    </source>
</evidence>
<evidence type="ECO:0000256" key="7">
    <source>
        <dbReference type="ARBA" id="ARBA00022801"/>
    </source>
</evidence>
<reference evidence="15 16" key="1">
    <citation type="journal article" date="2015" name="Nature">
        <title>rRNA introns, odd ribosomes, and small enigmatic genomes across a large radiation of phyla.</title>
        <authorList>
            <person name="Brown C.T."/>
            <person name="Hug L.A."/>
            <person name="Thomas B.C."/>
            <person name="Sharon I."/>
            <person name="Castelle C.J."/>
            <person name="Singh A."/>
            <person name="Wilkins M.J."/>
            <person name="Williams K.H."/>
            <person name="Banfield J.F."/>
        </authorList>
    </citation>
    <scope>NUCLEOTIDE SEQUENCE [LARGE SCALE GENOMIC DNA]</scope>
</reference>
<feature type="transmembrane region" description="Helical" evidence="14">
    <location>
        <begin position="176"/>
        <end position="194"/>
    </location>
</feature>
<keyword evidence="14" id="KW-0573">Peptidoglycan synthesis</keyword>
<comment type="caution">
    <text evidence="15">The sequence shown here is derived from an EMBL/GenBank/DDBJ whole genome shotgun (WGS) entry which is preliminary data.</text>
</comment>
<comment type="catalytic activity">
    <reaction evidence="13 14">
        <text>di-trans,octa-cis-undecaprenyl diphosphate + H2O = di-trans,octa-cis-undecaprenyl phosphate + phosphate + H(+)</text>
        <dbReference type="Rhea" id="RHEA:28094"/>
        <dbReference type="ChEBI" id="CHEBI:15377"/>
        <dbReference type="ChEBI" id="CHEBI:15378"/>
        <dbReference type="ChEBI" id="CHEBI:43474"/>
        <dbReference type="ChEBI" id="CHEBI:58405"/>
        <dbReference type="ChEBI" id="CHEBI:60392"/>
        <dbReference type="EC" id="3.6.1.27"/>
    </reaction>
</comment>
<name>A0A0G0A1G9_9BACT</name>
<dbReference type="Proteomes" id="UP000034778">
    <property type="component" value="Unassembled WGS sequence"/>
</dbReference>
<comment type="function">
    <text evidence="14">Catalyzes the dephosphorylation of undecaprenyl diphosphate (UPP). Confers resistance to bacitracin.</text>
</comment>
<comment type="subcellular location">
    <subcellularLocation>
        <location evidence="1 14">Cell membrane</location>
        <topology evidence="1 14">Multi-pass membrane protein</topology>
    </subcellularLocation>
</comment>
<dbReference type="PANTHER" id="PTHR30622">
    <property type="entry name" value="UNDECAPRENYL-DIPHOSPHATASE"/>
    <property type="match status" value="1"/>
</dbReference>
<keyword evidence="14" id="KW-0133">Cell shape</keyword>
<feature type="transmembrane region" description="Helical" evidence="14">
    <location>
        <begin position="41"/>
        <end position="61"/>
    </location>
</feature>
<comment type="similarity">
    <text evidence="2 14">Belongs to the UppP family.</text>
</comment>
<keyword evidence="7 14" id="KW-0378">Hydrolase</keyword>
<keyword evidence="10 14" id="KW-0046">Antibiotic resistance</keyword>
<dbReference type="Pfam" id="PF02673">
    <property type="entry name" value="BacA"/>
    <property type="match status" value="1"/>
</dbReference>
<feature type="transmembrane region" description="Helical" evidence="14">
    <location>
        <begin position="98"/>
        <end position="120"/>
    </location>
</feature>
<evidence type="ECO:0000256" key="14">
    <source>
        <dbReference type="HAMAP-Rule" id="MF_01006"/>
    </source>
</evidence>
<protein>
    <recommendedName>
        <fullName evidence="4 14">Undecaprenyl-diphosphatase</fullName>
        <ecNumber evidence="3 14">3.6.1.27</ecNumber>
    </recommendedName>
    <alternativeName>
        <fullName evidence="12 14">Bacitracin resistance protein</fullName>
    </alternativeName>
    <alternativeName>
        <fullName evidence="11 14">Undecaprenyl pyrophosphate phosphatase</fullName>
    </alternativeName>
</protein>
<dbReference type="GO" id="GO:0005886">
    <property type="term" value="C:plasma membrane"/>
    <property type="evidence" value="ECO:0007669"/>
    <property type="project" value="UniProtKB-SubCell"/>
</dbReference>
<organism evidence="15 16">
    <name type="scientific">Candidatus Woesebacteria bacterium GW2011_GWB1_33_22</name>
    <dbReference type="NCBI Taxonomy" id="1618566"/>
    <lineage>
        <taxon>Bacteria</taxon>
        <taxon>Candidatus Woeseibacteriota</taxon>
    </lineage>
</organism>